<dbReference type="InterPro" id="IPR000873">
    <property type="entry name" value="AMP-dep_synth/lig_dom"/>
</dbReference>
<dbReference type="PROSITE" id="PS00455">
    <property type="entry name" value="AMP_BINDING"/>
    <property type="match status" value="3"/>
</dbReference>
<evidence type="ECO:0000259" key="8">
    <source>
        <dbReference type="PROSITE" id="PS50075"/>
    </source>
</evidence>
<dbReference type="OrthoDB" id="9757538at2"/>
<dbReference type="FunFam" id="2.30.38.10:FF:000001">
    <property type="entry name" value="Non-ribosomal peptide synthetase PvdI"/>
    <property type="match status" value="2"/>
</dbReference>
<dbReference type="FunFam" id="3.40.50.980:FF:000002">
    <property type="entry name" value="Enterobactin synthetase component F"/>
    <property type="match status" value="1"/>
</dbReference>
<dbReference type="PANTHER" id="PTHR45527:SF14">
    <property type="entry name" value="PLIPASTATIN SYNTHASE SUBUNIT B"/>
    <property type="match status" value="1"/>
</dbReference>
<dbReference type="FunFam" id="3.30.559.30:FF:000001">
    <property type="entry name" value="Non-ribosomal peptide synthetase"/>
    <property type="match status" value="1"/>
</dbReference>
<dbReference type="Pfam" id="PF00668">
    <property type="entry name" value="Condensation"/>
    <property type="match status" value="4"/>
</dbReference>
<dbReference type="InterPro" id="IPR020806">
    <property type="entry name" value="PKS_PP-bd"/>
</dbReference>
<dbReference type="GO" id="GO:0009403">
    <property type="term" value="P:toxin biosynthetic process"/>
    <property type="evidence" value="ECO:0007669"/>
    <property type="project" value="UniProtKB-ARBA"/>
</dbReference>
<dbReference type="Pfam" id="PF08242">
    <property type="entry name" value="Methyltransf_12"/>
    <property type="match status" value="1"/>
</dbReference>
<dbReference type="InterPro" id="IPR020845">
    <property type="entry name" value="AMP-binding_CS"/>
</dbReference>
<dbReference type="NCBIfam" id="TIGR01733">
    <property type="entry name" value="AA-adenyl-dom"/>
    <property type="match status" value="4"/>
</dbReference>
<gene>
    <name evidence="9" type="ORF">WA1_15450</name>
</gene>
<dbReference type="Proteomes" id="UP000076925">
    <property type="component" value="Unassembled WGS sequence"/>
</dbReference>
<keyword evidence="4" id="KW-0597">Phosphoprotein</keyword>
<dbReference type="FunFam" id="3.30.559.10:FF:000012">
    <property type="entry name" value="Non-ribosomal peptide synthetase"/>
    <property type="match status" value="4"/>
</dbReference>
<dbReference type="PROSITE" id="PS00012">
    <property type="entry name" value="PHOSPHOPANTETHEINE"/>
    <property type="match status" value="3"/>
</dbReference>
<accession>A0A139XDQ0</accession>
<dbReference type="Pfam" id="PF00550">
    <property type="entry name" value="PP-binding"/>
    <property type="match status" value="4"/>
</dbReference>
<dbReference type="CDD" id="cd02440">
    <property type="entry name" value="AdoMet_MTases"/>
    <property type="match status" value="1"/>
</dbReference>
<dbReference type="Gene3D" id="3.30.559.10">
    <property type="entry name" value="Chloramphenicol acetyltransferase-like domain"/>
    <property type="match status" value="4"/>
</dbReference>
<evidence type="ECO:0000313" key="9">
    <source>
        <dbReference type="EMBL" id="KYC42732.1"/>
    </source>
</evidence>
<dbReference type="InterPro" id="IPR045851">
    <property type="entry name" value="AMP-bd_C_sf"/>
</dbReference>
<dbReference type="GO" id="GO:0016874">
    <property type="term" value="F:ligase activity"/>
    <property type="evidence" value="ECO:0007669"/>
    <property type="project" value="UniProtKB-KW"/>
</dbReference>
<dbReference type="InterPro" id="IPR023213">
    <property type="entry name" value="CAT-like_dom_sf"/>
</dbReference>
<dbReference type="Gene3D" id="1.10.1200.10">
    <property type="entry name" value="ACP-like"/>
    <property type="match status" value="4"/>
</dbReference>
<evidence type="ECO:0000256" key="4">
    <source>
        <dbReference type="ARBA" id="ARBA00022553"/>
    </source>
</evidence>
<dbReference type="InterPro" id="IPR001242">
    <property type="entry name" value="Condensation_dom"/>
</dbReference>
<sequence>MKTEEFPLSYAQQRLWFLAQFEPNSGLYNIPLTLRLKGTFHQVALEQSLQEIIARHEALRTNFITVDGKASQIIHTETTWKVSVVDLKHLSIDEQKITAQQLVQKQAIQPFDLASESLIRATIVMLSQTEQLLLVCMHHIVSDGWSMGVFMQELTALYNAYAQGQPSPLTPLEVQYPDFAIWQREWLQGEIVETQLAYWQKQLADAATFLPLPTDRPRPAVQTFAGAHQEFTLSVELTQKLTKLSQEQGCTLFITLLAAFNTLLYRYTGQEDILVGSPIANRNLSEIEGLIGFFVNTLVMRTDVSGNPSFSELLGRVREMSLGAYTHQNLPFEMLVEVLQPERDLSHTPLFQVTFILQNTPTSQLELTGLTISELPIASVTTKFDLTLAMKNTATGLVGVWEYNTDLFDSSTIKRMTGHFVTMLEAIVANPQQQISQLPMLTPVEQQQLLIDWNDTQADYPVDRCIHQLFEAQVELNPNAVAVVFENEQLTYHQLNCRANQLAHYLQSLGVKADMLVGLCVERSLEMIVGLLGILKAGGAYVPLDPEYPTERLQFMLQDAQLAVLLTQQRLVNKLKESQAQLVCLDTEWAVISNSSQKNPDTAITDHHLAYVIYTSGSTGLPKGVLVTHDNLLNLVFWHQRAFEITSTDKATQLASTAFDAAVWELWPYLSVGASIYLAKPEILVSPVDLQDWLKSQQITISFLPTPLAEQLLSLEWTEDTALRTVLTGGDKLHRYPSNLLPFQVINNYGPTENTVVATSGIVVSDERERKISPPIGRPIANTQIYILDEYLQPVPIGVPGELHIGGESLARGYLNRAELTQEKFIPNPFSDEPHSRLYKTGDLARYLPDGNIEYLGRIDNQVKIRGFRIELGEIEAILNQNGDVHASCVIARVDTPGEKRLVAYVVPCQHCTLTISELRHYLKAKIPPYMMPQAFVMLEEMPLTPNGKVDRRALKAPDLHHELKDKYVAPHNLIEELLAQIWAQVLKVEQVGIYDNFFELGGHSLLATQLVSRICSHFQVELPLRELFATATVAELAQSIEQLQQQKLQLTSPPILPRSKTAELPLSFAQTRLWFLDQFDPNSAFYNIPIALRLIGTLNVAALEQSLEEIIRRHEALRTNFITVDGEPSQIIQTQTNWMVSIVDLKHLSTTEQEIVSQQLAQQQATQPFDLARQALVRATLVVLSETEHIFLMCMHHVVSDGWSMGVFVQELAVLYNAYSHGQPSPLAPLPIQYADFAIWQREWLQGDVLQNQLSYWQKQLADAPALLSLPTDRPRPAVQTFAGAHQEFALSIELTQRLTKLSQEQGCTLFMTLLATFNTLLYRYTEQEDILVGTPIANRNRTYLEGLIGFFVNTLVLRTDLSGNPSFLQLLGRVRQMAMEAYSHQDLPFEMLVETLQPERDLSHAPLFQVDFLLQNDPLSQVELTGLTVTPLPIESATAKFDLTLAMQNTATGLVGVWEYNTDLFDDSTIVRMTGHFVTLLSAIVANPQERISQLPMLTEVEQRQLFVEWNDTQADYPRDKCIHQLFEQQVELTSNAVAVVFGNQQLTYQQLNTQANQLAHHLQSLGVGPEVLVGIYLERSLSIIVALLAVLKAGGAYVPLDPDYPQQRLADISQDSQYSVLIAQQKLLDSLPVSGVKVIVLDAESEVLTLQSQENLVSEVEPENLACLLYTSGSTGKPKGVMLTHAALVNHSSAISEVFGLTGRDRVLQFASLGFDVAAEEIFPTWYKGATVVLRPAQMFPDFASFAQFIEQQKLSVLNITPAYWHEWAVAVSQQDATVPQSLRLVAVGGDAVLPETVTIWQQLVGDRITCLNVYGPTEASVTAIVHDLLHSKSEKTNTVLIGRPIANTQAYILDRHLQPVPIGVIGELHIGGVRLARGYLNRPQLTDEKFLPNPFSDFGLPILDFGLGNRNENLESSQATESKNKSNHPKSKIQNPRLYKTGDLARYLPDGNIECFGRIDNQVKIRGFRIELGEIEAVLNQHPQVQTSCVIIREDTPGDKRLVAYVVSHKQIPTISELRQFLANKLPLYMVPNTFVMLESLPLTPNRKVDRRALPAPDLHNEPKDNYVAPRTPNEEMLAQIWVQVLKLEQVGIHDHFFELGGHSLLATQLVSRIRNIFKVELPLRSIFAAPTVAALGELIGQLQLQNLELTTPPILRRAENVELSLSFAQQRLWFIEQLQPNSALYNIPLALRLVGNLEVAALEQSLIEIIARHEALRTNFIAVDGQPTQVIQTQTNWTLSIVDLQHLPVSEQEVAAKLLAQQEVLQPFDLTSQALVRAKLVVLSETEHVLLVCMHHIVSDDWSMGVLIAELTALYNAYSQGQPSLQDATHSLLKKRGTPLTPLPIQYADFAIWQRQWLQGEVLQSQLSYWEQQLADAPPLLELPTDRPRGAVQTFAGAHHEFALSVELTQKLTKLSQEQGCTLFMTLLAAFDTLLYRYTGQSDILVGTPIANRNHSEIEGLIGFFVNTLVMRTDLSENPSFSSLLTRVRLMAMDAYAHQDLPFEMLVEALQPERNLSHTPLFQVMFVLQNTPMLQVELTGLTISDLPIESATTKFDLTLAMGNTATGLVGAWEYNTDLFDSSTIARMAGHFVTLLEGIVANPQERISQLPLLTEAEQQLLVEWNDTRIDYPVDKCIHQLFEEQVQRTPDAEAVVFEDRQLTYEQLNCRANQLAHYLRSLGVGADVLVGICVERSVEMIVGLLAILKAGGAYVPLDPEYPQERLSFMLEDAQVKVLLTQQQLVDSIPKHQARVVYLDTDWEKIAQQSESNLKNSATSDNLAYVIYTSGSTGKPKGVLVNHSHVVRLFAATNSWYQFNSEDVWTMFHSYAFDFSVWEIWGALLYGGRLVVVPYFVTRSPESFYQLLCQEKVTILNQTPSAFRQLIQAEQSIATVGEVKLRLVIFGGEALELKSLQPWFERHGDSSPQLVNMYGITETTVHVTYRPLSKADLHGTASVIGRPIRDLQVYLLDGDLQPVPIGVPGEMYVGGAGVTCGYLNRPELTEQRFISNPFGKSKLYKTGDKARYLPNGELEYLGRIDNQVKIRGFRIELGEIEALLVQHPGVWESVVVVREDEPGDKRLVAYAVPNTEQSPKVEELRQFLTNQLPSYMVPNAIVILESLPLTPNGKVNHRALPAPDLHSQIADKFVAPRNSTEEMLAQIWAEVLKVEQVGIHDNFFTLGGHSLLATQIISRLQDAFGTSLPLRYLFESPTVAQLSQVIFNQLETGSGLTLPAIAPILRDTDIPLSWAQERLWFVNQLEGESGAYTIDFTVRLVGNLNIKALEQAFGAIVQRHEPLRTCFKIKDNKPIQAIAPSMTIALPVVDLQNLPDPWKQVEALATAEACKPFDLANGPVLRVRLWQVATEEYVLLFAIHHIAADGWSMGILIGELSTYYRSISTGSSAELAELPIQYADFAVWQRQWLTNRVLERQLSYWKQQLTGAPPLLKLPTDHPRPAIQTFRGGTERLQLDSKLTQQLKKLSQESGSTLFMTLLAGFVVLMSRYSGQTDLVVGSPIANRNRREIEGLIGFFVNTLALRFDLSEEPTFEALLAQVRQVTQNAYDHQDLPFEMLVEELQLERNLDRNPLVQVVFALQNAPTSPWDLPDVKVEGMPSGFDSVRVDLEVHLWDSPQGLGGFCSYNKDLFDAATIVRMMQHFQTLLGAIVDNSQQSVARLPLLTQQERHQLLLEWNDTQAEYPQDWCIHQLFEEQVARTPNAVAVVFENQQLTYQQLNCRANQLAHHLQSLGVGADVLVGLCVERSLFMAIGLLGILKAGGAYVPLDPEYPQERLQFMLEDTQVPVLLTQHHLVDKLPPLPARLVFLDEIWSEIDESNQDNLTGVVTASHLANAIYTSGSTGKPKGVMVEHRGLCNLAQAQIQAFGVHSQSRVLQFASFSFDACISEVLMTWASGATLYLGTKDTLMPGMPLMEQLRDNGITHVTLPPSALAALPTEELRSLQTIIVAGEACPVELIRQWSAGRNFFNGYGPTEASVCATIAKCTSEDEKVTIGRPIANTQIYILDSHNQPVPIGVPGELHIGGAGLARGYLNQPELTLEKFISNPFSDFGLPILDFGLGNRSENLESSQTIESENKSNNPKSKIQNLKLSRLYKTGDLGRYLSDGNIEYLGRIDNQVKIRGFRIETGEIEANLNQHPLVQGSVVVAREDIRGDKRLVAYLVPALKGQVLPEQLAKWQSEYVSDWQNLYEQSYSQPQAVTDDPTFNISGWNSSYTGQAIPAPQMREWVESTVNRILAEKPQRVLEIGCGSGLLLFRVAKHCQEYWGADYSSATIRNLERLCGEIEGLGNVRLLHRKADNFEGIPQGAFDMVVVNSVVQYFPSVDYLLQVLEGAMAAIATTGKIFVGDVRSLPLLLPYHAAVQLARAESDRTVEQWQQQVHQTVATEEELLIDPKFFIALKQRFPQITWVEIQPKRGHAQNELTQFRYDVTLHLNTNVQKTAVPWLNWQLERLSLPQLQNQLQEEQPEYLGVRDVPNQRVQQALQILGWLEYPPAASTVGELRQQLAAQSTVGIDPEQIWQLGQQLGYTVHLSWWKSSQDGSFDVILNRNSSTPVSDVQPYPSFWDRETVTAKPWTDYTNNPLYGKLVQKLVPQVREFIQQKLPNYMIPQAFVLLDSLPLTPNGKVDRQTLPAPDTAARNLATGFVSPRTPIEAQMAQIWSEVLGTERIGIKDNFFELGGHSLLATQVISRSRDIFSVELSLQNLLEYPTIDNLAQIIEVLGVVQDGQLALTETSEDYEEGEL</sequence>
<dbReference type="NCBIfam" id="NF004282">
    <property type="entry name" value="PRK05691.1"/>
    <property type="match status" value="8"/>
</dbReference>
<dbReference type="SUPFAM" id="SSF56801">
    <property type="entry name" value="Acetyl-CoA synthetase-like"/>
    <property type="match status" value="4"/>
</dbReference>
<evidence type="ECO:0000256" key="1">
    <source>
        <dbReference type="ARBA" id="ARBA00001957"/>
    </source>
</evidence>
<comment type="caution">
    <text evidence="9">The sequence shown here is derived from an EMBL/GenBank/DDBJ whole genome shotgun (WGS) entry which is preliminary data.</text>
</comment>
<dbReference type="GO" id="GO:0008610">
    <property type="term" value="P:lipid biosynthetic process"/>
    <property type="evidence" value="ECO:0007669"/>
    <property type="project" value="UniProtKB-ARBA"/>
</dbReference>
<dbReference type="Pfam" id="PF13193">
    <property type="entry name" value="AMP-binding_C"/>
    <property type="match status" value="3"/>
</dbReference>
<dbReference type="SMART" id="SM00823">
    <property type="entry name" value="PKS_PP"/>
    <property type="match status" value="4"/>
</dbReference>
<evidence type="ECO:0000256" key="6">
    <source>
        <dbReference type="ARBA" id="ARBA00022737"/>
    </source>
</evidence>
<organism evidence="9 10">
    <name type="scientific">Scytonema hofmannii PCC 7110</name>
    <dbReference type="NCBI Taxonomy" id="128403"/>
    <lineage>
        <taxon>Bacteria</taxon>
        <taxon>Bacillati</taxon>
        <taxon>Cyanobacteriota</taxon>
        <taxon>Cyanophyceae</taxon>
        <taxon>Nostocales</taxon>
        <taxon>Scytonemataceae</taxon>
        <taxon>Scytonema</taxon>
    </lineage>
</organism>
<feature type="domain" description="Carrier" evidence="8">
    <location>
        <begin position="3152"/>
        <end position="3227"/>
    </location>
</feature>
<feature type="domain" description="Carrier" evidence="8">
    <location>
        <begin position="4663"/>
        <end position="4738"/>
    </location>
</feature>
<dbReference type="InterPro" id="IPR010071">
    <property type="entry name" value="AA_adenyl_dom"/>
</dbReference>
<dbReference type="SUPFAM" id="SSF53335">
    <property type="entry name" value="S-adenosyl-L-methionine-dependent methyltransferases"/>
    <property type="match status" value="1"/>
</dbReference>
<dbReference type="Gene3D" id="2.30.38.10">
    <property type="entry name" value="Luciferase, Domain 3"/>
    <property type="match status" value="4"/>
</dbReference>
<feature type="domain" description="Carrier" evidence="8">
    <location>
        <begin position="970"/>
        <end position="1045"/>
    </location>
</feature>
<dbReference type="PROSITE" id="PS50075">
    <property type="entry name" value="CARRIER"/>
    <property type="match status" value="4"/>
</dbReference>
<comment type="similarity">
    <text evidence="2">Belongs to the ATP-dependent AMP-binding enzyme family.</text>
</comment>
<dbReference type="SUPFAM" id="SSF52777">
    <property type="entry name" value="CoA-dependent acyltransferases"/>
    <property type="match status" value="8"/>
</dbReference>
<dbReference type="PANTHER" id="PTHR45527">
    <property type="entry name" value="NONRIBOSOMAL PEPTIDE SYNTHETASE"/>
    <property type="match status" value="1"/>
</dbReference>
<protein>
    <submittedName>
        <fullName evidence="9">Non-ribosomal peptide synthetase</fullName>
    </submittedName>
</protein>
<dbReference type="CDD" id="cd17643">
    <property type="entry name" value="A_NRPS_Cytc1-like"/>
    <property type="match status" value="1"/>
</dbReference>
<evidence type="ECO:0000256" key="7">
    <source>
        <dbReference type="SAM" id="MobiDB-lite"/>
    </source>
</evidence>
<evidence type="ECO:0000256" key="2">
    <source>
        <dbReference type="ARBA" id="ARBA00006432"/>
    </source>
</evidence>
<dbReference type="FunFam" id="3.40.50.980:FF:000001">
    <property type="entry name" value="Non-ribosomal peptide synthetase"/>
    <property type="match status" value="4"/>
</dbReference>
<name>A0A139XDQ0_9CYAN</name>
<dbReference type="GO" id="GO:0031177">
    <property type="term" value="F:phosphopantetheine binding"/>
    <property type="evidence" value="ECO:0007669"/>
    <property type="project" value="InterPro"/>
</dbReference>
<dbReference type="FunFam" id="3.30.300.30:FF:000010">
    <property type="entry name" value="Enterobactin synthetase component F"/>
    <property type="match status" value="3"/>
</dbReference>
<dbReference type="InterPro" id="IPR029063">
    <property type="entry name" value="SAM-dependent_MTases_sf"/>
</dbReference>
<dbReference type="InterPro" id="IPR009081">
    <property type="entry name" value="PP-bd_ACP"/>
</dbReference>
<dbReference type="RefSeq" id="WP_017742656.1">
    <property type="nucleotide sequence ID" value="NZ_KQ976354.1"/>
</dbReference>
<dbReference type="Gene3D" id="3.30.559.30">
    <property type="entry name" value="Nonribosomal peptide synthetase, condensation domain"/>
    <property type="match status" value="4"/>
</dbReference>
<dbReference type="InterPro" id="IPR006162">
    <property type="entry name" value="Ppantetheine_attach_site"/>
</dbReference>
<dbReference type="GO" id="GO:0005829">
    <property type="term" value="C:cytosol"/>
    <property type="evidence" value="ECO:0007669"/>
    <property type="project" value="TreeGrafter"/>
</dbReference>
<dbReference type="FunFam" id="1.10.1200.10:FF:000005">
    <property type="entry name" value="Nonribosomal peptide synthetase 1"/>
    <property type="match status" value="4"/>
</dbReference>
<dbReference type="GO" id="GO:0043041">
    <property type="term" value="P:amino acid activation for nonribosomal peptide biosynthetic process"/>
    <property type="evidence" value="ECO:0007669"/>
    <property type="project" value="TreeGrafter"/>
</dbReference>
<dbReference type="Pfam" id="PF00501">
    <property type="entry name" value="AMP-binding"/>
    <property type="match status" value="4"/>
</dbReference>
<dbReference type="NCBIfam" id="NF003417">
    <property type="entry name" value="PRK04813.1"/>
    <property type="match status" value="7"/>
</dbReference>
<keyword evidence="6" id="KW-0677">Repeat</keyword>
<dbReference type="FunFam" id="3.40.50.12780:FF:000012">
    <property type="entry name" value="Non-ribosomal peptide synthetase"/>
    <property type="match status" value="4"/>
</dbReference>
<evidence type="ECO:0000313" key="10">
    <source>
        <dbReference type="Proteomes" id="UP000076925"/>
    </source>
</evidence>
<keyword evidence="10" id="KW-1185">Reference proteome</keyword>
<dbReference type="EMBL" id="ANNX02000017">
    <property type="protein sequence ID" value="KYC42732.1"/>
    <property type="molecule type" value="Genomic_DNA"/>
</dbReference>
<keyword evidence="5" id="KW-0436">Ligase</keyword>
<proteinExistence type="inferred from homology"/>
<dbReference type="InterPro" id="IPR013217">
    <property type="entry name" value="Methyltransf_12"/>
</dbReference>
<reference evidence="9 10" key="1">
    <citation type="journal article" date="2013" name="Genome Biol. Evol.">
        <title>Genomes of Stigonematalean cyanobacteria (subsection V) and the evolution of oxygenic photosynthesis from prokaryotes to plastids.</title>
        <authorList>
            <person name="Dagan T."/>
            <person name="Roettger M."/>
            <person name="Stucken K."/>
            <person name="Landan G."/>
            <person name="Koch R."/>
            <person name="Major P."/>
            <person name="Gould S.B."/>
            <person name="Goremykin V.V."/>
            <person name="Rippka R."/>
            <person name="Tandeau de Marsac N."/>
            <person name="Gugger M."/>
            <person name="Lockhart P.J."/>
            <person name="Allen J.F."/>
            <person name="Brune I."/>
            <person name="Maus I."/>
            <person name="Puhler A."/>
            <person name="Martin W.F."/>
        </authorList>
    </citation>
    <scope>NUCLEOTIDE SEQUENCE [LARGE SCALE GENOMIC DNA]</scope>
    <source>
        <strain evidence="9 10">PCC 7110</strain>
    </source>
</reference>
<dbReference type="CDD" id="cd19531">
    <property type="entry name" value="LCL_NRPS-like"/>
    <property type="match status" value="4"/>
</dbReference>
<comment type="cofactor">
    <cofactor evidence="1">
        <name>pantetheine 4'-phosphate</name>
        <dbReference type="ChEBI" id="CHEBI:47942"/>
    </cofactor>
</comment>
<dbReference type="STRING" id="128403.WA1_15450"/>
<dbReference type="Gene3D" id="3.40.50.150">
    <property type="entry name" value="Vaccinia Virus protein VP39"/>
    <property type="match status" value="1"/>
</dbReference>
<dbReference type="InterPro" id="IPR025110">
    <property type="entry name" value="AMP-bd_C"/>
</dbReference>
<dbReference type="InterPro" id="IPR036736">
    <property type="entry name" value="ACP-like_sf"/>
</dbReference>
<evidence type="ECO:0000256" key="3">
    <source>
        <dbReference type="ARBA" id="ARBA00022450"/>
    </source>
</evidence>
<dbReference type="Gene3D" id="3.40.50.980">
    <property type="match status" value="8"/>
</dbReference>
<keyword evidence="3" id="KW-0596">Phosphopantetheine</keyword>
<dbReference type="Gene3D" id="3.30.300.30">
    <property type="match status" value="5"/>
</dbReference>
<evidence type="ECO:0000256" key="5">
    <source>
        <dbReference type="ARBA" id="ARBA00022598"/>
    </source>
</evidence>
<dbReference type="SUPFAM" id="SSF47336">
    <property type="entry name" value="ACP-like"/>
    <property type="match status" value="4"/>
</dbReference>
<feature type="region of interest" description="Disordered" evidence="7">
    <location>
        <begin position="1919"/>
        <end position="1939"/>
    </location>
</feature>
<feature type="domain" description="Carrier" evidence="8">
    <location>
        <begin position="2073"/>
        <end position="2148"/>
    </location>
</feature>